<organism evidence="1 2">
    <name type="scientific">Nosema granulosis</name>
    <dbReference type="NCBI Taxonomy" id="83296"/>
    <lineage>
        <taxon>Eukaryota</taxon>
        <taxon>Fungi</taxon>
        <taxon>Fungi incertae sedis</taxon>
        <taxon>Microsporidia</taxon>
        <taxon>Nosematidae</taxon>
        <taxon>Nosema</taxon>
    </lineage>
</organism>
<dbReference type="Gene3D" id="1.25.40.10">
    <property type="entry name" value="Tetratricopeptide repeat domain"/>
    <property type="match status" value="1"/>
</dbReference>
<protein>
    <submittedName>
        <fullName evidence="1">Cell division cycle protein 16 like protein</fullName>
    </submittedName>
</protein>
<comment type="caution">
    <text evidence="1">The sequence shown here is derived from an EMBL/GenBank/DDBJ whole genome shotgun (WGS) entry which is preliminary data.</text>
</comment>
<proteinExistence type="predicted"/>
<dbReference type="Proteomes" id="UP000740883">
    <property type="component" value="Unassembled WGS sequence"/>
</dbReference>
<reference evidence="1 2" key="1">
    <citation type="journal article" date="2020" name="Genome Biol. Evol.">
        <title>Comparative genomics of strictly vertically transmitted, feminizing microsporidia endosymbionts of amphipod crustaceans.</title>
        <authorList>
            <person name="Cormier A."/>
            <person name="Chebbi M.A."/>
            <person name="Giraud I."/>
            <person name="Wattier R."/>
            <person name="Teixeira M."/>
            <person name="Gilbert C."/>
            <person name="Rigaud T."/>
            <person name="Cordaux R."/>
        </authorList>
    </citation>
    <scope>NUCLEOTIDE SEQUENCE [LARGE SCALE GENOMIC DNA]</scope>
    <source>
        <strain evidence="1 2">Ou3-Ou53</strain>
    </source>
</reference>
<keyword evidence="2" id="KW-1185">Reference proteome</keyword>
<dbReference type="SMART" id="SM00028">
    <property type="entry name" value="TPR"/>
    <property type="match status" value="3"/>
</dbReference>
<dbReference type="AlphaFoldDB" id="A0A9P6KY43"/>
<keyword evidence="1" id="KW-0131">Cell cycle</keyword>
<dbReference type="SUPFAM" id="SSF48452">
    <property type="entry name" value="TPR-like"/>
    <property type="match status" value="1"/>
</dbReference>
<evidence type="ECO:0000313" key="1">
    <source>
        <dbReference type="EMBL" id="KAF9761602.1"/>
    </source>
</evidence>
<gene>
    <name evidence="1" type="primary">CDC16</name>
    <name evidence="1" type="ORF">NGRA_2527</name>
</gene>
<dbReference type="GO" id="GO:0051301">
    <property type="term" value="P:cell division"/>
    <property type="evidence" value="ECO:0007669"/>
    <property type="project" value="UniProtKB-KW"/>
</dbReference>
<evidence type="ECO:0000313" key="2">
    <source>
        <dbReference type="Proteomes" id="UP000740883"/>
    </source>
</evidence>
<accession>A0A9P6KY43</accession>
<keyword evidence="1" id="KW-0132">Cell division</keyword>
<dbReference type="InterPro" id="IPR019734">
    <property type="entry name" value="TPR_rpt"/>
</dbReference>
<dbReference type="EMBL" id="SBJO01000294">
    <property type="protein sequence ID" value="KAF9761602.1"/>
    <property type="molecule type" value="Genomic_DNA"/>
</dbReference>
<sequence length="520" mass="60968">MSSLSYIYSLALKLYENDLNWSSVLISEYLYRKTSHNESLLLLLKGLFRIESYTRIVKLMEDNGHLLEEFHFKIIYYKAKHRLGDKERAAVMDSAISKLIKPSKGTGISQSRFCGTNENISNFGDGEQSFGNGDNSLVLDAKHPENIEFNQKIQLETKSVELFFEAISKPDVIKKNLLIESFQCDNQNLESLFYLYKDDLVTKKELKKLFRSTSLHIKDICNEIFFGLEDCTMHNLFNAYRSCFYELPFYCPFYIFVYSKDLFYKNKKQLLFNLSFASFKLYPNSIYTYLSLGLYFILLKDFLEAKKCLLKGAEIEKNGHLFLYLGICYSALRECENAVSCFNISHRMLIGSWKPVYYLACEHQKMTNYERATFYFKEGLEIERTHKLQEKYVSLLVFCEYYEEALSYLASQNNPKHYLLRVYCLLFKGKINESKGYLAKCEKDWKFYATSAYIEHLLNNLDKAADLYSKSLLIHNETIIEELMSLVIENQASKTENDVYKYCTELFDNLFSKSTEFDVV</sequence>
<dbReference type="OrthoDB" id="10006270at2759"/>
<name>A0A9P6KY43_9MICR</name>
<dbReference type="InterPro" id="IPR011990">
    <property type="entry name" value="TPR-like_helical_dom_sf"/>
</dbReference>